<dbReference type="Proteomes" id="UP001066276">
    <property type="component" value="Chromosome 8"/>
</dbReference>
<accession>A0AAV7NF94</accession>
<feature type="compositionally biased region" description="Pro residues" evidence="1">
    <location>
        <begin position="1"/>
        <end position="10"/>
    </location>
</feature>
<evidence type="ECO:0000313" key="2">
    <source>
        <dbReference type="EMBL" id="KAJ1114741.1"/>
    </source>
</evidence>
<comment type="caution">
    <text evidence="2">The sequence shown here is derived from an EMBL/GenBank/DDBJ whole genome shotgun (WGS) entry which is preliminary data.</text>
</comment>
<gene>
    <name evidence="2" type="ORF">NDU88_002972</name>
</gene>
<name>A0AAV7NF94_PLEWA</name>
<sequence length="93" mass="10318">MRPPQGPSSPPSASSARGERPFPYRLGLRRARRSAARLGRSEPRAGWRPTPETLGIPAQPNLVSGRLQGRQYSFNNWWAASGSRITRPLRPPC</sequence>
<evidence type="ECO:0000313" key="3">
    <source>
        <dbReference type="Proteomes" id="UP001066276"/>
    </source>
</evidence>
<keyword evidence="3" id="KW-1185">Reference proteome</keyword>
<proteinExistence type="predicted"/>
<dbReference type="AlphaFoldDB" id="A0AAV7NF94"/>
<reference evidence="2" key="1">
    <citation type="journal article" date="2022" name="bioRxiv">
        <title>Sequencing and chromosome-scale assembly of the giantPleurodeles waltlgenome.</title>
        <authorList>
            <person name="Brown T."/>
            <person name="Elewa A."/>
            <person name="Iarovenko S."/>
            <person name="Subramanian E."/>
            <person name="Araus A.J."/>
            <person name="Petzold A."/>
            <person name="Susuki M."/>
            <person name="Suzuki K.-i.T."/>
            <person name="Hayashi T."/>
            <person name="Toyoda A."/>
            <person name="Oliveira C."/>
            <person name="Osipova E."/>
            <person name="Leigh N.D."/>
            <person name="Simon A."/>
            <person name="Yun M.H."/>
        </authorList>
    </citation>
    <scope>NUCLEOTIDE SEQUENCE</scope>
    <source>
        <strain evidence="2">20211129_DDA</strain>
        <tissue evidence="2">Liver</tissue>
    </source>
</reference>
<dbReference type="EMBL" id="JANPWB010000012">
    <property type="protein sequence ID" value="KAJ1114741.1"/>
    <property type="molecule type" value="Genomic_DNA"/>
</dbReference>
<evidence type="ECO:0000256" key="1">
    <source>
        <dbReference type="SAM" id="MobiDB-lite"/>
    </source>
</evidence>
<feature type="region of interest" description="Disordered" evidence="1">
    <location>
        <begin position="1"/>
        <end position="60"/>
    </location>
</feature>
<protein>
    <submittedName>
        <fullName evidence="2">Uncharacterized protein</fullName>
    </submittedName>
</protein>
<organism evidence="2 3">
    <name type="scientific">Pleurodeles waltl</name>
    <name type="common">Iberian ribbed newt</name>
    <dbReference type="NCBI Taxonomy" id="8319"/>
    <lineage>
        <taxon>Eukaryota</taxon>
        <taxon>Metazoa</taxon>
        <taxon>Chordata</taxon>
        <taxon>Craniata</taxon>
        <taxon>Vertebrata</taxon>
        <taxon>Euteleostomi</taxon>
        <taxon>Amphibia</taxon>
        <taxon>Batrachia</taxon>
        <taxon>Caudata</taxon>
        <taxon>Salamandroidea</taxon>
        <taxon>Salamandridae</taxon>
        <taxon>Pleurodelinae</taxon>
        <taxon>Pleurodeles</taxon>
    </lineage>
</organism>